<dbReference type="PROSITE" id="PS50240">
    <property type="entry name" value="TRYPSIN_DOM"/>
    <property type="match status" value="1"/>
</dbReference>
<dbReference type="PANTHER" id="PTHR24260">
    <property type="match status" value="1"/>
</dbReference>
<keyword evidence="3" id="KW-0325">Glycoprotein</keyword>
<comment type="caution">
    <text evidence="7">The sequence shown here is derived from an EMBL/GenBank/DDBJ whole genome shotgun (WGS) entry which is preliminary data.</text>
</comment>
<evidence type="ECO:0000256" key="3">
    <source>
        <dbReference type="ARBA" id="ARBA00023180"/>
    </source>
</evidence>
<dbReference type="InterPro" id="IPR018114">
    <property type="entry name" value="TRYPSIN_HIS"/>
</dbReference>
<keyword evidence="8" id="KW-1185">Reference proteome</keyword>
<keyword evidence="5 7" id="KW-0645">Protease</keyword>
<dbReference type="PRINTS" id="PR00722">
    <property type="entry name" value="CHYMOTRYPSIN"/>
</dbReference>
<dbReference type="Proteomes" id="UP001219518">
    <property type="component" value="Unassembled WGS sequence"/>
</dbReference>
<dbReference type="SMART" id="SM00020">
    <property type="entry name" value="Tryp_SPc"/>
    <property type="match status" value="1"/>
</dbReference>
<dbReference type="InterPro" id="IPR033116">
    <property type="entry name" value="TRYPSIN_SER"/>
</dbReference>
<gene>
    <name evidence="7" type="ORF">KUF71_018903</name>
</gene>
<dbReference type="PANTHER" id="PTHR24260:SF147">
    <property type="entry name" value="EG:BACR7A4.3 PROTEIN-RELATED"/>
    <property type="match status" value="1"/>
</dbReference>
<dbReference type="FunFam" id="2.40.10.10:FF:000028">
    <property type="entry name" value="Serine protease easter"/>
    <property type="match status" value="1"/>
</dbReference>
<proteinExistence type="inferred from homology"/>
<dbReference type="InterPro" id="IPR043504">
    <property type="entry name" value="Peptidase_S1_PA_chymotrypsin"/>
</dbReference>
<evidence type="ECO:0000256" key="1">
    <source>
        <dbReference type="ARBA" id="ARBA00022729"/>
    </source>
</evidence>
<evidence type="ECO:0000256" key="5">
    <source>
        <dbReference type="RuleBase" id="RU363034"/>
    </source>
</evidence>
<evidence type="ECO:0000256" key="4">
    <source>
        <dbReference type="ARBA" id="ARBA00024195"/>
    </source>
</evidence>
<keyword evidence="2" id="KW-1015">Disulfide bond</keyword>
<dbReference type="SUPFAM" id="SSF50494">
    <property type="entry name" value="Trypsin-like serine proteases"/>
    <property type="match status" value="1"/>
</dbReference>
<keyword evidence="1" id="KW-0732">Signal</keyword>
<dbReference type="CDD" id="cd00190">
    <property type="entry name" value="Tryp_SPc"/>
    <property type="match status" value="1"/>
</dbReference>
<dbReference type="InterPro" id="IPR051333">
    <property type="entry name" value="CLIP_Serine_Protease"/>
</dbReference>
<organism evidence="7 8">
    <name type="scientific">Frankliniella fusca</name>
    <dbReference type="NCBI Taxonomy" id="407009"/>
    <lineage>
        <taxon>Eukaryota</taxon>
        <taxon>Metazoa</taxon>
        <taxon>Ecdysozoa</taxon>
        <taxon>Arthropoda</taxon>
        <taxon>Hexapoda</taxon>
        <taxon>Insecta</taxon>
        <taxon>Pterygota</taxon>
        <taxon>Neoptera</taxon>
        <taxon>Paraneoptera</taxon>
        <taxon>Thysanoptera</taxon>
        <taxon>Terebrantia</taxon>
        <taxon>Thripoidea</taxon>
        <taxon>Thripidae</taxon>
        <taxon>Frankliniella</taxon>
    </lineage>
</organism>
<dbReference type="PROSITE" id="PS00135">
    <property type="entry name" value="TRYPSIN_SER"/>
    <property type="match status" value="1"/>
</dbReference>
<dbReference type="Gene3D" id="2.40.10.10">
    <property type="entry name" value="Trypsin-like serine proteases"/>
    <property type="match status" value="2"/>
</dbReference>
<dbReference type="InterPro" id="IPR009003">
    <property type="entry name" value="Peptidase_S1_PA"/>
</dbReference>
<dbReference type="PROSITE" id="PS00134">
    <property type="entry name" value="TRYPSIN_HIS"/>
    <property type="match status" value="1"/>
</dbReference>
<dbReference type="InterPro" id="IPR001254">
    <property type="entry name" value="Trypsin_dom"/>
</dbReference>
<evidence type="ECO:0000313" key="7">
    <source>
        <dbReference type="EMBL" id="KAK3908476.1"/>
    </source>
</evidence>
<evidence type="ECO:0000256" key="2">
    <source>
        <dbReference type="ARBA" id="ARBA00023157"/>
    </source>
</evidence>
<dbReference type="AlphaFoldDB" id="A0AAE1GTG0"/>
<reference evidence="7" key="2">
    <citation type="journal article" date="2023" name="BMC Genomics">
        <title>Pest status, molecular evolution, and epigenetic factors derived from the genome assembly of Frankliniella fusca, a thysanopteran phytovirus vector.</title>
        <authorList>
            <person name="Catto M.A."/>
            <person name="Labadie P.E."/>
            <person name="Jacobson A.L."/>
            <person name="Kennedy G.G."/>
            <person name="Srinivasan R."/>
            <person name="Hunt B.G."/>
        </authorList>
    </citation>
    <scope>NUCLEOTIDE SEQUENCE</scope>
    <source>
        <strain evidence="7">PL_HMW_Pooled</strain>
    </source>
</reference>
<comment type="similarity">
    <text evidence="4">Belongs to the peptidase S1 family. CLIP subfamily.</text>
</comment>
<dbReference type="InterPro" id="IPR001314">
    <property type="entry name" value="Peptidase_S1A"/>
</dbReference>
<name>A0AAE1GTG0_9NEOP</name>
<feature type="domain" description="Peptidase S1" evidence="6">
    <location>
        <begin position="18"/>
        <end position="273"/>
    </location>
</feature>
<sequence>MLATERQDMCARSVDPLIVGGSLAKPMEFPHMALIGYGDESAIEWLCGGSLISKNFVLTAGHCLSTNNREARWVLLGELDYSTNSDDAQPQRLRVVERFKHPAYRPPSTYNDIALLRLERNARMNGYVRPACLHTEPALRPRAGNEKDDLPVATGWGNTDWVGDASSHLLKVALRVIEPDVCKKAFESVSKIKLPKGIDPEMQICAGGSGKDTCQGDSGGPLQVAPKNYSRDSVEPYCMWKIVGVTSFGQACGGGGVYSRVYNYLPWIEGIVWPGE</sequence>
<protein>
    <submittedName>
        <fullName evidence="7">Serine protease snake</fullName>
    </submittedName>
</protein>
<reference evidence="7" key="1">
    <citation type="submission" date="2021-07" db="EMBL/GenBank/DDBJ databases">
        <authorList>
            <person name="Catto M.A."/>
            <person name="Jacobson A."/>
            <person name="Kennedy G."/>
            <person name="Labadie P."/>
            <person name="Hunt B.G."/>
            <person name="Srinivasan R."/>
        </authorList>
    </citation>
    <scope>NUCLEOTIDE SEQUENCE</scope>
    <source>
        <strain evidence="7">PL_HMW_Pooled</strain>
        <tissue evidence="7">Head</tissue>
    </source>
</reference>
<keyword evidence="5" id="KW-0378">Hydrolase</keyword>
<evidence type="ECO:0000313" key="8">
    <source>
        <dbReference type="Proteomes" id="UP001219518"/>
    </source>
</evidence>
<dbReference type="GO" id="GO:0006508">
    <property type="term" value="P:proteolysis"/>
    <property type="evidence" value="ECO:0007669"/>
    <property type="project" value="UniProtKB-KW"/>
</dbReference>
<dbReference type="GO" id="GO:0004252">
    <property type="term" value="F:serine-type endopeptidase activity"/>
    <property type="evidence" value="ECO:0007669"/>
    <property type="project" value="InterPro"/>
</dbReference>
<keyword evidence="5" id="KW-0720">Serine protease</keyword>
<dbReference type="EMBL" id="JAHWGI010000058">
    <property type="protein sequence ID" value="KAK3908476.1"/>
    <property type="molecule type" value="Genomic_DNA"/>
</dbReference>
<dbReference type="Pfam" id="PF00089">
    <property type="entry name" value="Trypsin"/>
    <property type="match status" value="1"/>
</dbReference>
<accession>A0AAE1GTG0</accession>
<evidence type="ECO:0000259" key="6">
    <source>
        <dbReference type="PROSITE" id="PS50240"/>
    </source>
</evidence>